<dbReference type="STRING" id="452662.SJA_C1-03560"/>
<protein>
    <submittedName>
        <fullName evidence="2">Uncharacterized protein</fullName>
    </submittedName>
</protein>
<dbReference type="AlphaFoldDB" id="D4YXV8"/>
<dbReference type="HOGENOM" id="CLU_3066327_0_0_5"/>
<evidence type="ECO:0000313" key="3">
    <source>
        <dbReference type="Proteomes" id="UP000007753"/>
    </source>
</evidence>
<accession>D4YXV8</accession>
<keyword evidence="3" id="KW-1185">Reference proteome</keyword>
<gene>
    <name evidence="2" type="ordered locus">SJA_C1-03560</name>
</gene>
<name>D4YXV8_SPHIU</name>
<organism evidence="2 3">
    <name type="scientific">Sphingobium indicum (strain DSM 16413 / CCM 7287 / MTCC 6362 / UT26 / NBRC 101211 / UT26S)</name>
    <name type="common">Sphingobium japonicum</name>
    <dbReference type="NCBI Taxonomy" id="452662"/>
    <lineage>
        <taxon>Bacteria</taxon>
        <taxon>Pseudomonadati</taxon>
        <taxon>Pseudomonadota</taxon>
        <taxon>Alphaproteobacteria</taxon>
        <taxon>Sphingomonadales</taxon>
        <taxon>Sphingomonadaceae</taxon>
        <taxon>Sphingobium</taxon>
    </lineage>
</organism>
<dbReference type="EMBL" id="AP010803">
    <property type="protein sequence ID" value="BAI95190.1"/>
    <property type="molecule type" value="Genomic_DNA"/>
</dbReference>
<evidence type="ECO:0000256" key="1">
    <source>
        <dbReference type="SAM" id="MobiDB-lite"/>
    </source>
</evidence>
<feature type="region of interest" description="Disordered" evidence="1">
    <location>
        <begin position="1"/>
        <end position="30"/>
    </location>
</feature>
<reference evidence="2 3" key="1">
    <citation type="journal article" date="2010" name="J. Bacteriol.">
        <title>Complete genome sequence of the representative gamma-hexachlorocyclohexane-degrading bacterium Sphingobium japonicum UT26.</title>
        <authorList>
            <person name="Nagata Y."/>
            <person name="Ohtsubo Y."/>
            <person name="Endo R."/>
            <person name="Ichikawa N."/>
            <person name="Ankai A."/>
            <person name="Oguchi A."/>
            <person name="Fukui S."/>
            <person name="Fujita N."/>
            <person name="Tsuda M."/>
        </authorList>
    </citation>
    <scope>NUCLEOTIDE SEQUENCE [LARGE SCALE GENOMIC DNA]</scope>
    <source>
        <strain evidence="3">DSM 16413 / CCM 7287 / MTCC 6362 / UT26 / NBRC 101211 / UT26S</strain>
    </source>
</reference>
<evidence type="ECO:0000313" key="2">
    <source>
        <dbReference type="EMBL" id="BAI95190.1"/>
    </source>
</evidence>
<dbReference type="Proteomes" id="UP000007753">
    <property type="component" value="Chromosome 1"/>
</dbReference>
<sequence>MGRDARRGWLGGAKRNRAGSRHQRETLIMSANGTLRSVRFEAPKEEAGHSDRI</sequence>
<proteinExistence type="predicted"/>
<dbReference type="KEGG" id="sjp:SJA_C1-03560"/>